<dbReference type="PROSITE" id="PS51257">
    <property type="entry name" value="PROKAR_LIPOPROTEIN"/>
    <property type="match status" value="1"/>
</dbReference>
<dbReference type="AlphaFoldDB" id="A0A2S7TA50"/>
<reference evidence="2" key="1">
    <citation type="submission" date="2016-11" db="EMBL/GenBank/DDBJ databases">
        <title>Trade-off between light-utilization and light-protection in marine flavobacteria.</title>
        <authorList>
            <person name="Kumagai Y."/>
            <person name="Yoshizawa S."/>
            <person name="Kogure K."/>
        </authorList>
    </citation>
    <scope>NUCLEOTIDE SEQUENCE [LARGE SCALE GENOMIC DNA]</scope>
    <source>
        <strain evidence="2">SG-18</strain>
    </source>
</reference>
<dbReference type="NCBIfam" id="TIGR03514">
    <property type="entry name" value="GldB_lipo"/>
    <property type="match status" value="1"/>
</dbReference>
<keyword evidence="1" id="KW-0449">Lipoprotein</keyword>
<name>A0A2S7TA50_9FLAO</name>
<comment type="caution">
    <text evidence="1">The sequence shown here is derived from an EMBL/GenBank/DDBJ whole genome shotgun (WGS) entry which is preliminary data.</text>
</comment>
<protein>
    <submittedName>
        <fullName evidence="1">Gliding motility lipoprotein GldB</fullName>
    </submittedName>
</protein>
<sequence length="325" mass="38066">MKKAYNPSTFVLSLILLLFIGCKQEDPVEKEIAQLQIKSSLGRFEQAFAHAGAEGLPELKRAYPFLFPTQYPDSLWIAKMKDSLFIEMKGQVDSVFTDFKEEEEGLYALNQHWAYYFPQYELPKTITLINERDYERRILLADSLLLLGLDNYLGQDHHFYSDLPRYVAQHLQPSQILPDIAATYAKRVNRRKVQERTFLDRMVYFGKELYIKEKLLPEVSEADLIGYSSEHWAWAEANQTEIWRNFIENELLYSTDGDLEKRFLDPAPFSKFGLELDNESPGRIGRYIGWKIVQSYMDRNGVSLQEMIDLPPVKMFRASRYKPKK</sequence>
<evidence type="ECO:0000313" key="1">
    <source>
        <dbReference type="EMBL" id="PQJ16820.1"/>
    </source>
</evidence>
<dbReference type="EMBL" id="MQVX01000001">
    <property type="protein sequence ID" value="PQJ16820.1"/>
    <property type="molecule type" value="Genomic_DNA"/>
</dbReference>
<dbReference type="OrthoDB" id="976022at2"/>
<organism evidence="1 2">
    <name type="scientific">Aureicoccus marinus</name>
    <dbReference type="NCBI Taxonomy" id="754435"/>
    <lineage>
        <taxon>Bacteria</taxon>
        <taxon>Pseudomonadati</taxon>
        <taxon>Bacteroidota</taxon>
        <taxon>Flavobacteriia</taxon>
        <taxon>Flavobacteriales</taxon>
        <taxon>Flavobacteriaceae</taxon>
        <taxon>Aureicoccus</taxon>
    </lineage>
</organism>
<keyword evidence="2" id="KW-1185">Reference proteome</keyword>
<dbReference type="InterPro" id="IPR019853">
    <property type="entry name" value="GldB-like"/>
</dbReference>
<accession>A0A2S7TA50</accession>
<dbReference type="RefSeq" id="WP_105002471.1">
    <property type="nucleotide sequence ID" value="NZ_MQVX01000001.1"/>
</dbReference>
<evidence type="ECO:0000313" key="2">
    <source>
        <dbReference type="Proteomes" id="UP000239366"/>
    </source>
</evidence>
<dbReference type="Proteomes" id="UP000239366">
    <property type="component" value="Unassembled WGS sequence"/>
</dbReference>
<dbReference type="Pfam" id="PF25594">
    <property type="entry name" value="GldB_lipo"/>
    <property type="match status" value="1"/>
</dbReference>
<gene>
    <name evidence="1" type="ORF">BST99_08160</name>
</gene>
<proteinExistence type="predicted"/>